<evidence type="ECO:0000256" key="1">
    <source>
        <dbReference type="SAM" id="Phobius"/>
    </source>
</evidence>
<gene>
    <name evidence="2" type="ORF">LCGC14_0146460</name>
</gene>
<feature type="transmembrane region" description="Helical" evidence="1">
    <location>
        <begin position="20"/>
        <end position="37"/>
    </location>
</feature>
<keyword evidence="1" id="KW-0812">Transmembrane</keyword>
<comment type="caution">
    <text evidence="2">The sequence shown here is derived from an EMBL/GenBank/DDBJ whole genome shotgun (WGS) entry which is preliminary data.</text>
</comment>
<sequence>MVERTQARRYAVVYDLTDRISLYILLITLSSYHFHLLDRIGQFSVQVEMVVHSF</sequence>
<keyword evidence="1" id="KW-1133">Transmembrane helix</keyword>
<protein>
    <submittedName>
        <fullName evidence="2">Uncharacterized protein</fullName>
    </submittedName>
</protein>
<proteinExistence type="predicted"/>
<dbReference type="EMBL" id="LAZR01000051">
    <property type="protein sequence ID" value="KKN98535.1"/>
    <property type="molecule type" value="Genomic_DNA"/>
</dbReference>
<accession>A0A0F9UZZ1</accession>
<reference evidence="2" key="1">
    <citation type="journal article" date="2015" name="Nature">
        <title>Complex archaea that bridge the gap between prokaryotes and eukaryotes.</title>
        <authorList>
            <person name="Spang A."/>
            <person name="Saw J.H."/>
            <person name="Jorgensen S.L."/>
            <person name="Zaremba-Niedzwiedzka K."/>
            <person name="Martijn J."/>
            <person name="Lind A.E."/>
            <person name="van Eijk R."/>
            <person name="Schleper C."/>
            <person name="Guy L."/>
            <person name="Ettema T.J."/>
        </authorList>
    </citation>
    <scope>NUCLEOTIDE SEQUENCE</scope>
</reference>
<dbReference type="AlphaFoldDB" id="A0A0F9UZZ1"/>
<keyword evidence="1" id="KW-0472">Membrane</keyword>
<name>A0A0F9UZZ1_9ZZZZ</name>
<organism evidence="2">
    <name type="scientific">marine sediment metagenome</name>
    <dbReference type="NCBI Taxonomy" id="412755"/>
    <lineage>
        <taxon>unclassified sequences</taxon>
        <taxon>metagenomes</taxon>
        <taxon>ecological metagenomes</taxon>
    </lineage>
</organism>
<evidence type="ECO:0000313" key="2">
    <source>
        <dbReference type="EMBL" id="KKN98535.1"/>
    </source>
</evidence>